<dbReference type="GO" id="GO:0016020">
    <property type="term" value="C:membrane"/>
    <property type="evidence" value="ECO:0007669"/>
    <property type="project" value="UniProtKB-SubCell"/>
</dbReference>
<dbReference type="OrthoDB" id="1712901at2759"/>
<dbReference type="Pfam" id="PF00335">
    <property type="entry name" value="Tetraspanin"/>
    <property type="match status" value="1"/>
</dbReference>
<evidence type="ECO:0000313" key="7">
    <source>
        <dbReference type="RefSeq" id="XP_027105258.2"/>
    </source>
</evidence>
<dbReference type="InterPro" id="IPR018499">
    <property type="entry name" value="Tetraspanin/Peripherin"/>
</dbReference>
<keyword evidence="2 5" id="KW-0812">Transmembrane</keyword>
<feature type="transmembrane region" description="Helical" evidence="5">
    <location>
        <begin position="206"/>
        <end position="225"/>
    </location>
</feature>
<gene>
    <name evidence="7" type="primary">LOC113726004</name>
</gene>
<evidence type="ECO:0000256" key="2">
    <source>
        <dbReference type="ARBA" id="ARBA00022692"/>
    </source>
</evidence>
<organism evidence="6 7">
    <name type="scientific">Coffea arabica</name>
    <name type="common">Arabian coffee</name>
    <dbReference type="NCBI Taxonomy" id="13443"/>
    <lineage>
        <taxon>Eukaryota</taxon>
        <taxon>Viridiplantae</taxon>
        <taxon>Streptophyta</taxon>
        <taxon>Embryophyta</taxon>
        <taxon>Tracheophyta</taxon>
        <taxon>Spermatophyta</taxon>
        <taxon>Magnoliopsida</taxon>
        <taxon>eudicotyledons</taxon>
        <taxon>Gunneridae</taxon>
        <taxon>Pentapetalae</taxon>
        <taxon>asterids</taxon>
        <taxon>lamiids</taxon>
        <taxon>Gentianales</taxon>
        <taxon>Rubiaceae</taxon>
        <taxon>Ixoroideae</taxon>
        <taxon>Gardenieae complex</taxon>
        <taxon>Bertiereae - Coffeeae clade</taxon>
        <taxon>Coffeeae</taxon>
        <taxon>Coffea</taxon>
    </lineage>
</organism>
<evidence type="ECO:0000313" key="6">
    <source>
        <dbReference type="Proteomes" id="UP001652660"/>
    </source>
</evidence>
<evidence type="ECO:0000256" key="5">
    <source>
        <dbReference type="SAM" id="Phobius"/>
    </source>
</evidence>
<comment type="subcellular location">
    <subcellularLocation>
        <location evidence="1">Membrane</location>
        <topology evidence="1">Multi-pass membrane protein</topology>
    </subcellularLocation>
</comment>
<reference evidence="7" key="2">
    <citation type="submission" date="2025-08" db="UniProtKB">
        <authorList>
            <consortium name="RefSeq"/>
        </authorList>
    </citation>
    <scope>IDENTIFICATION</scope>
    <source>
        <tissue evidence="7">Leaves</tissue>
    </source>
</reference>
<keyword evidence="4 5" id="KW-0472">Membrane</keyword>
<feature type="transmembrane region" description="Helical" evidence="5">
    <location>
        <begin position="151"/>
        <end position="174"/>
    </location>
</feature>
<accession>A0A6P6VQE7</accession>
<evidence type="ECO:0000256" key="1">
    <source>
        <dbReference type="ARBA" id="ARBA00004141"/>
    </source>
</evidence>
<evidence type="ECO:0000256" key="4">
    <source>
        <dbReference type="ARBA" id="ARBA00023136"/>
    </source>
</evidence>
<reference evidence="6" key="1">
    <citation type="journal article" date="2025" name="Foods">
        <title>Unveiling the Microbial Signatures of Arabica Coffee Cherries: Insights into Ripeness Specific Diversity, Functional Traits, and Implications for Quality and Safety.</title>
        <authorList>
            <consortium name="RefSeq"/>
            <person name="Tenea G.N."/>
            <person name="Cifuentes V."/>
            <person name="Reyes P."/>
            <person name="Cevallos-Vallejos M."/>
        </authorList>
    </citation>
    <scope>NUCLEOTIDE SEQUENCE [LARGE SCALE GENOMIC DNA]</scope>
</reference>
<dbReference type="GeneID" id="113726004"/>
<keyword evidence="6" id="KW-1185">Reference proteome</keyword>
<feature type="transmembrane region" description="Helical" evidence="5">
    <location>
        <begin position="115"/>
        <end position="139"/>
    </location>
</feature>
<dbReference type="AlphaFoldDB" id="A0A6P6VQE7"/>
<name>A0A6P6VQE7_COFAR</name>
<sequence>MPLVQTLNSRSLETSAVNQGLTTKTTFKVLCNLQVLHIYFQQVIDCKDLNKLNLYLASLKMARAMKRCLQVTLKVLNAAMGLLGIAMIVYGIWMIRVWERDIDYSSSVADDDDDAYALPWLIHAFVGVGIALCAITFLGHMAADTANSWCLSCYSFVVFVLLILDTALLADVLLNSDWEEDLPDDPSGRFDDFKDFVSSNMQLCQWVSFSIFLAQGCSILIATIIKSVDADERINYDTDSDVEHGNFRAPFLNPPAAQTIPTYAIGEPQFVYYKYEDRRVVD</sequence>
<feature type="transmembrane region" description="Helical" evidence="5">
    <location>
        <begin position="75"/>
        <end position="95"/>
    </location>
</feature>
<protein>
    <submittedName>
        <fullName evidence="7">Tetraspanin-19-like isoform X1</fullName>
    </submittedName>
</protein>
<keyword evidence="3 5" id="KW-1133">Transmembrane helix</keyword>
<proteinExistence type="predicted"/>
<evidence type="ECO:0000256" key="3">
    <source>
        <dbReference type="ARBA" id="ARBA00022989"/>
    </source>
</evidence>
<dbReference type="RefSeq" id="XP_027105258.2">
    <property type="nucleotide sequence ID" value="XM_027249457.2"/>
</dbReference>
<dbReference type="Proteomes" id="UP001652660">
    <property type="component" value="Chromosome 2c"/>
</dbReference>